<evidence type="ECO:0000256" key="1">
    <source>
        <dbReference type="ARBA" id="ARBA00022448"/>
    </source>
</evidence>
<evidence type="ECO:0000313" key="6">
    <source>
        <dbReference type="EMBL" id="GEL21064.1"/>
    </source>
</evidence>
<dbReference type="PANTHER" id="PTHR43790">
    <property type="entry name" value="CARBOHYDRATE TRANSPORT ATP-BINDING PROTEIN MG119-RELATED"/>
    <property type="match status" value="1"/>
</dbReference>
<feature type="domain" description="ABC transporter" evidence="5">
    <location>
        <begin position="9"/>
        <end position="257"/>
    </location>
</feature>
<organism evidence="6 7">
    <name type="scientific">Pseudonocardia sulfidoxydans NBRC 16205</name>
    <dbReference type="NCBI Taxonomy" id="1223511"/>
    <lineage>
        <taxon>Bacteria</taxon>
        <taxon>Bacillati</taxon>
        <taxon>Actinomycetota</taxon>
        <taxon>Actinomycetes</taxon>
        <taxon>Pseudonocardiales</taxon>
        <taxon>Pseudonocardiaceae</taxon>
        <taxon>Pseudonocardia</taxon>
    </lineage>
</organism>
<dbReference type="EMBL" id="BJVJ01000001">
    <property type="protein sequence ID" value="GEL21064.1"/>
    <property type="molecule type" value="Genomic_DNA"/>
</dbReference>
<dbReference type="Pfam" id="PF00005">
    <property type="entry name" value="ABC_tran"/>
    <property type="match status" value="2"/>
</dbReference>
<dbReference type="RefSeq" id="WP_147101244.1">
    <property type="nucleotide sequence ID" value="NZ_BJVJ01000001.1"/>
</dbReference>
<evidence type="ECO:0000256" key="3">
    <source>
        <dbReference type="ARBA" id="ARBA00022741"/>
    </source>
</evidence>
<dbReference type="InterPro" id="IPR050107">
    <property type="entry name" value="ABC_carbohydrate_import_ATPase"/>
</dbReference>
<dbReference type="AlphaFoldDB" id="A0A511DBM8"/>
<gene>
    <name evidence="6" type="ORF">PSU4_00180</name>
</gene>
<protein>
    <submittedName>
        <fullName evidence="6">Putative ribose/galactose/methyl galactoside import ATP-binding protein 3</fullName>
    </submittedName>
</protein>
<dbReference type="InterPro" id="IPR003593">
    <property type="entry name" value="AAA+_ATPase"/>
</dbReference>
<evidence type="ECO:0000256" key="4">
    <source>
        <dbReference type="ARBA" id="ARBA00022840"/>
    </source>
</evidence>
<keyword evidence="4 6" id="KW-0067">ATP-binding</keyword>
<dbReference type="CDD" id="cd03215">
    <property type="entry name" value="ABC_Carb_Monos_II"/>
    <property type="match status" value="1"/>
</dbReference>
<evidence type="ECO:0000313" key="7">
    <source>
        <dbReference type="Proteomes" id="UP000321685"/>
    </source>
</evidence>
<evidence type="ECO:0000259" key="5">
    <source>
        <dbReference type="PROSITE" id="PS50893"/>
    </source>
</evidence>
<feature type="domain" description="ABC transporter" evidence="5">
    <location>
        <begin position="270"/>
        <end position="514"/>
    </location>
</feature>
<dbReference type="GO" id="GO:0016887">
    <property type="term" value="F:ATP hydrolysis activity"/>
    <property type="evidence" value="ECO:0007669"/>
    <property type="project" value="InterPro"/>
</dbReference>
<dbReference type="CDD" id="cd03216">
    <property type="entry name" value="ABC_Carb_Monos_I"/>
    <property type="match status" value="1"/>
</dbReference>
<comment type="caution">
    <text evidence="6">The sequence shown here is derived from an EMBL/GenBank/DDBJ whole genome shotgun (WGS) entry which is preliminary data.</text>
</comment>
<dbReference type="OrthoDB" id="3651648at2"/>
<accession>A0A511DBM8</accession>
<sequence length="521" mass="55852">MTNPTTPLVRIRGLTKIFGGQRALDGVDLTIMPGEVHGLLGENGSGKSTLIKVLSGFHTPDGGTLEVAGRDVPLPLLPGQHRSLGFEFVHQDLGLVPSLSVTENLMLGEIAASRKAAYSWRAARERAAKMFARYDVDIDPDATVERIRPVDRAMLAIVRAVESIRDGAAASGDAGANMLVLDEPTVFLPKQEVGQLFSLVKRITSDGSSVLFVSHDLDEVREITDRVTVLRDGHTSGSAVTSETSGRELVTMIIGRELAEHPHETSATTATGRDVVLSVRGLSHGPLQDVSFDLHEGEVLGFAGLVGSGYEEVVYSLFGASPGATGAISAGDRTVDIANLTPRRAMSLGMALVPGDRKNAGSVGTLSLGENMNLTVLDRYFRGWRLRHGTMRDNVRQLVTEFDVRPALPDLEYGSFSGGNQQKALMAKWQQIQPKVLLLHEPTQGVDVGARQQIFDMIRGSTATGATICASSEYEQLETICDRVGIFVRGRLVTFVTGDDITKARIADLCHGQASAPVPAP</sequence>
<dbReference type="PANTHER" id="PTHR43790:SF9">
    <property type="entry name" value="GALACTOFURANOSE TRANSPORTER ATP-BINDING PROTEIN YTFR"/>
    <property type="match status" value="1"/>
</dbReference>
<dbReference type="GO" id="GO:0005524">
    <property type="term" value="F:ATP binding"/>
    <property type="evidence" value="ECO:0007669"/>
    <property type="project" value="UniProtKB-KW"/>
</dbReference>
<keyword evidence="3" id="KW-0547">Nucleotide-binding</keyword>
<dbReference type="Proteomes" id="UP000321685">
    <property type="component" value="Unassembled WGS sequence"/>
</dbReference>
<evidence type="ECO:0000256" key="2">
    <source>
        <dbReference type="ARBA" id="ARBA00022737"/>
    </source>
</evidence>
<name>A0A511DBM8_9PSEU</name>
<keyword evidence="1" id="KW-0813">Transport</keyword>
<proteinExistence type="predicted"/>
<dbReference type="InterPro" id="IPR027417">
    <property type="entry name" value="P-loop_NTPase"/>
</dbReference>
<keyword evidence="7" id="KW-1185">Reference proteome</keyword>
<dbReference type="InterPro" id="IPR003439">
    <property type="entry name" value="ABC_transporter-like_ATP-bd"/>
</dbReference>
<dbReference type="PROSITE" id="PS50893">
    <property type="entry name" value="ABC_TRANSPORTER_2"/>
    <property type="match status" value="2"/>
</dbReference>
<dbReference type="SUPFAM" id="SSF52540">
    <property type="entry name" value="P-loop containing nucleoside triphosphate hydrolases"/>
    <property type="match status" value="2"/>
</dbReference>
<reference evidence="6 7" key="1">
    <citation type="submission" date="2019-07" db="EMBL/GenBank/DDBJ databases">
        <title>Whole genome shotgun sequence of Pseudonocardia sulfidoxydans NBRC 16205.</title>
        <authorList>
            <person name="Hosoyama A."/>
            <person name="Uohara A."/>
            <person name="Ohji S."/>
            <person name="Ichikawa N."/>
        </authorList>
    </citation>
    <scope>NUCLEOTIDE SEQUENCE [LARGE SCALE GENOMIC DNA]</scope>
    <source>
        <strain evidence="6 7">NBRC 16205</strain>
    </source>
</reference>
<dbReference type="SMART" id="SM00382">
    <property type="entry name" value="AAA"/>
    <property type="match status" value="2"/>
</dbReference>
<dbReference type="Gene3D" id="3.40.50.300">
    <property type="entry name" value="P-loop containing nucleotide triphosphate hydrolases"/>
    <property type="match status" value="2"/>
</dbReference>
<keyword evidence="2" id="KW-0677">Repeat</keyword>